<dbReference type="InterPro" id="IPR034274">
    <property type="entry name" value="ENP1_M14_CPD"/>
</dbReference>
<dbReference type="SUPFAM" id="SSF54106">
    <property type="entry name" value="LysM domain"/>
    <property type="match status" value="1"/>
</dbReference>
<name>A0A916QF47_9BACL</name>
<dbReference type="PANTHER" id="PTHR11705">
    <property type="entry name" value="PROTEASE FAMILY M14 CARBOXYPEPTIDASE A,B"/>
    <property type="match status" value="1"/>
</dbReference>
<dbReference type="AlphaFoldDB" id="A0A916QF47"/>
<evidence type="ECO:0000256" key="6">
    <source>
        <dbReference type="ARBA" id="ARBA00022833"/>
    </source>
</evidence>
<dbReference type="InterPro" id="IPR000834">
    <property type="entry name" value="Peptidase_M14"/>
</dbReference>
<dbReference type="CDD" id="cd06229">
    <property type="entry name" value="M14_Endopeptidase_I"/>
    <property type="match status" value="1"/>
</dbReference>
<evidence type="ECO:0000256" key="1">
    <source>
        <dbReference type="ARBA" id="ARBA00001947"/>
    </source>
</evidence>
<keyword evidence="6" id="KW-0862">Zinc</keyword>
<keyword evidence="12" id="KW-1185">Reference proteome</keyword>
<dbReference type="GO" id="GO:0008270">
    <property type="term" value="F:zinc ion binding"/>
    <property type="evidence" value="ECO:0007669"/>
    <property type="project" value="InterPro"/>
</dbReference>
<reference evidence="11" key="2">
    <citation type="journal article" date="2021" name="Data Brief">
        <title>Draft genome sequence data of the facultative, thermophilic, xylanolytic bacterium Paenibacillus sp. strain DA-C8.</title>
        <authorList>
            <person name="Chhe C."/>
            <person name="Uke A."/>
            <person name="Baramee S."/>
            <person name="Ungkulpasvich U."/>
            <person name="Tachaapaikoon C."/>
            <person name="Pason P."/>
            <person name="Waeonukul R."/>
            <person name="Ratanakhanokchai K."/>
            <person name="Kosugi A."/>
        </authorList>
    </citation>
    <scope>NUCLEOTIDE SEQUENCE</scope>
    <source>
        <strain evidence="11">DA-C8</strain>
    </source>
</reference>
<evidence type="ECO:0000256" key="2">
    <source>
        <dbReference type="ARBA" id="ARBA00005988"/>
    </source>
</evidence>
<dbReference type="PROSITE" id="PS51782">
    <property type="entry name" value="LYSM"/>
    <property type="match status" value="2"/>
</dbReference>
<dbReference type="InterPro" id="IPR036779">
    <property type="entry name" value="LysM_dom_sf"/>
</dbReference>
<reference evidence="11" key="1">
    <citation type="submission" date="2020-08" db="EMBL/GenBank/DDBJ databases">
        <authorList>
            <person name="Uke A."/>
            <person name="Chhe C."/>
            <person name="Baramee S."/>
            <person name="Kosugi A."/>
        </authorList>
    </citation>
    <scope>NUCLEOTIDE SEQUENCE</scope>
    <source>
        <strain evidence="11">DA-C8</strain>
    </source>
</reference>
<dbReference type="Gene3D" id="3.40.630.10">
    <property type="entry name" value="Zn peptidases"/>
    <property type="match status" value="1"/>
</dbReference>
<feature type="active site" description="Proton donor/acceptor" evidence="8">
    <location>
        <position position="366"/>
    </location>
</feature>
<accession>A0A916QF47</accession>
<dbReference type="CDD" id="cd00118">
    <property type="entry name" value="LysM"/>
    <property type="match status" value="2"/>
</dbReference>
<dbReference type="SMART" id="SM00631">
    <property type="entry name" value="Zn_pept"/>
    <property type="match status" value="1"/>
</dbReference>
<evidence type="ECO:0000256" key="4">
    <source>
        <dbReference type="ARBA" id="ARBA00022723"/>
    </source>
</evidence>
<evidence type="ECO:0000256" key="7">
    <source>
        <dbReference type="ARBA" id="ARBA00023049"/>
    </source>
</evidence>
<dbReference type="PANTHER" id="PTHR11705:SF143">
    <property type="entry name" value="SLL0236 PROTEIN"/>
    <property type="match status" value="1"/>
</dbReference>
<sequence length="396" mass="45400">MKVSVREQDSLWRYSQLFQVPLPLIIDSNPGIDPDRLMIGQTIDIPGYIISEYTIAPGDTLWLLSVRHQIPLDAIMLLNPSVDADSLMIGRTIRLPVRVTWPIVQGERPYPYAVLMEELNQLHEIYPFMRMNTIGSSVMGKPIPELQIGRGDKRVHMNGSFHANEWITTAVIMRFVNDYLLALTNRQAIRGLVMEPYYSSAMLSIVPMVNPDGVDLVINGPPPEEPYRSQVLQINGGQTDFTGWKANIRGVDLNDQFPANWELEAERREQTPSPRDYPGRFPLSEPEAQAMAELTRVRDYDRVLAFHTQGREIYWGYEGYEPPESETIVNEFARVSGYRAVRYVDSHAGYKDWFIQDWRRPGFTIELGEGVNPLPIEQFEEIYQESLGIFLASLYM</sequence>
<dbReference type="PROSITE" id="PS52035">
    <property type="entry name" value="PEPTIDASE_M14"/>
    <property type="match status" value="1"/>
</dbReference>
<comment type="cofactor">
    <cofactor evidence="1">
        <name>Zn(2+)</name>
        <dbReference type="ChEBI" id="CHEBI:29105"/>
    </cofactor>
</comment>
<proteinExistence type="inferred from homology"/>
<dbReference type="GO" id="GO:0006508">
    <property type="term" value="P:proteolysis"/>
    <property type="evidence" value="ECO:0007669"/>
    <property type="project" value="UniProtKB-KW"/>
</dbReference>
<keyword evidence="3" id="KW-0645">Protease</keyword>
<keyword evidence="7" id="KW-0482">Metalloprotease</keyword>
<dbReference type="SMART" id="SM00257">
    <property type="entry name" value="LysM"/>
    <property type="match status" value="2"/>
</dbReference>
<dbReference type="Pfam" id="PF01476">
    <property type="entry name" value="LysM"/>
    <property type="match status" value="2"/>
</dbReference>
<evidence type="ECO:0000313" key="12">
    <source>
        <dbReference type="Proteomes" id="UP000654993"/>
    </source>
</evidence>
<feature type="domain" description="LysM" evidence="9">
    <location>
        <begin position="51"/>
        <end position="95"/>
    </location>
</feature>
<dbReference type="Proteomes" id="UP000654993">
    <property type="component" value="Unassembled WGS sequence"/>
</dbReference>
<evidence type="ECO:0000259" key="10">
    <source>
        <dbReference type="PROSITE" id="PS52035"/>
    </source>
</evidence>
<comment type="caution">
    <text evidence="11">The sequence shown here is derived from an EMBL/GenBank/DDBJ whole genome shotgun (WGS) entry which is preliminary data.</text>
</comment>
<dbReference type="GO" id="GO:0004181">
    <property type="term" value="F:metallocarboxypeptidase activity"/>
    <property type="evidence" value="ECO:0007669"/>
    <property type="project" value="InterPro"/>
</dbReference>
<dbReference type="InterPro" id="IPR018392">
    <property type="entry name" value="LysM"/>
</dbReference>
<evidence type="ECO:0000259" key="9">
    <source>
        <dbReference type="PROSITE" id="PS51782"/>
    </source>
</evidence>
<gene>
    <name evidence="11" type="ORF">PRECH8_05380</name>
</gene>
<evidence type="ECO:0000313" key="11">
    <source>
        <dbReference type="EMBL" id="GFR37242.1"/>
    </source>
</evidence>
<evidence type="ECO:0000256" key="3">
    <source>
        <dbReference type="ARBA" id="ARBA00022670"/>
    </source>
</evidence>
<feature type="domain" description="LysM" evidence="9">
    <location>
        <begin position="1"/>
        <end position="45"/>
    </location>
</feature>
<dbReference type="RefSeq" id="WP_200965540.1">
    <property type="nucleotide sequence ID" value="NZ_BMAQ01000004.1"/>
</dbReference>
<dbReference type="GO" id="GO:0005615">
    <property type="term" value="C:extracellular space"/>
    <property type="evidence" value="ECO:0007669"/>
    <property type="project" value="TreeGrafter"/>
</dbReference>
<dbReference type="SUPFAM" id="SSF53187">
    <property type="entry name" value="Zn-dependent exopeptidases"/>
    <property type="match status" value="1"/>
</dbReference>
<dbReference type="InterPro" id="IPR057246">
    <property type="entry name" value="CARBOXYPEPT_ZN_1"/>
</dbReference>
<feature type="domain" description="Peptidase M14" evidence="10">
    <location>
        <begin position="108"/>
        <end position="394"/>
    </location>
</feature>
<dbReference type="Pfam" id="PF00246">
    <property type="entry name" value="Peptidase_M14"/>
    <property type="match status" value="1"/>
</dbReference>
<keyword evidence="4" id="KW-0479">Metal-binding</keyword>
<dbReference type="EMBL" id="BMAQ01000004">
    <property type="protein sequence ID" value="GFR37242.1"/>
    <property type="molecule type" value="Genomic_DNA"/>
</dbReference>
<dbReference type="Gene3D" id="3.10.350.10">
    <property type="entry name" value="LysM domain"/>
    <property type="match status" value="2"/>
</dbReference>
<dbReference type="PROSITE" id="PS00132">
    <property type="entry name" value="CARBOXYPEPT_ZN_1"/>
    <property type="match status" value="1"/>
</dbReference>
<comment type="similarity">
    <text evidence="2 8">Belongs to the peptidase M14 family.</text>
</comment>
<evidence type="ECO:0000256" key="5">
    <source>
        <dbReference type="ARBA" id="ARBA00022801"/>
    </source>
</evidence>
<protein>
    <submittedName>
        <fullName evidence="11">Peptidase M14</fullName>
    </submittedName>
</protein>
<evidence type="ECO:0000256" key="8">
    <source>
        <dbReference type="PROSITE-ProRule" id="PRU01379"/>
    </source>
</evidence>
<keyword evidence="5" id="KW-0378">Hydrolase</keyword>
<organism evidence="11 12">
    <name type="scientific">Insulibacter thermoxylanivorax</name>
    <dbReference type="NCBI Taxonomy" id="2749268"/>
    <lineage>
        <taxon>Bacteria</taxon>
        <taxon>Bacillati</taxon>
        <taxon>Bacillota</taxon>
        <taxon>Bacilli</taxon>
        <taxon>Bacillales</taxon>
        <taxon>Paenibacillaceae</taxon>
        <taxon>Insulibacter</taxon>
    </lineage>
</organism>